<dbReference type="EMBL" id="BLXT01008368">
    <property type="protein sequence ID" value="GFO47928.1"/>
    <property type="molecule type" value="Genomic_DNA"/>
</dbReference>
<keyword evidence="2" id="KW-1185">Reference proteome</keyword>
<organism evidence="1 2">
    <name type="scientific">Plakobranchus ocellatus</name>
    <dbReference type="NCBI Taxonomy" id="259542"/>
    <lineage>
        <taxon>Eukaryota</taxon>
        <taxon>Metazoa</taxon>
        <taxon>Spiralia</taxon>
        <taxon>Lophotrochozoa</taxon>
        <taxon>Mollusca</taxon>
        <taxon>Gastropoda</taxon>
        <taxon>Heterobranchia</taxon>
        <taxon>Euthyneura</taxon>
        <taxon>Panpulmonata</taxon>
        <taxon>Sacoglossa</taxon>
        <taxon>Placobranchoidea</taxon>
        <taxon>Plakobranchidae</taxon>
        <taxon>Plakobranchus</taxon>
    </lineage>
</organism>
<comment type="caution">
    <text evidence="1">The sequence shown here is derived from an EMBL/GenBank/DDBJ whole genome shotgun (WGS) entry which is preliminary data.</text>
</comment>
<proteinExistence type="predicted"/>
<evidence type="ECO:0000313" key="2">
    <source>
        <dbReference type="Proteomes" id="UP000735302"/>
    </source>
</evidence>
<dbReference type="AlphaFoldDB" id="A0AAV4DUH0"/>
<dbReference type="Proteomes" id="UP000735302">
    <property type="component" value="Unassembled WGS sequence"/>
</dbReference>
<accession>A0AAV4DUH0</accession>
<sequence>MSCSDCQKRMHLSAEANNNQSSLCMDDAASTLSPETSMSSGFNSFHGIMSQTYRQQSQDGGKSYPLSDHEIMYILVFLIIGATDGGWRDREGNRTQRIISYVCACICVCVCVNRGKREEGQSSKRVNQRGSGEA</sequence>
<evidence type="ECO:0000313" key="1">
    <source>
        <dbReference type="EMBL" id="GFO47928.1"/>
    </source>
</evidence>
<reference evidence="1 2" key="1">
    <citation type="journal article" date="2021" name="Elife">
        <title>Chloroplast acquisition without the gene transfer in kleptoplastic sea slugs, Plakobranchus ocellatus.</title>
        <authorList>
            <person name="Maeda T."/>
            <person name="Takahashi S."/>
            <person name="Yoshida T."/>
            <person name="Shimamura S."/>
            <person name="Takaki Y."/>
            <person name="Nagai Y."/>
            <person name="Toyoda A."/>
            <person name="Suzuki Y."/>
            <person name="Arimoto A."/>
            <person name="Ishii H."/>
            <person name="Satoh N."/>
            <person name="Nishiyama T."/>
            <person name="Hasebe M."/>
            <person name="Maruyama T."/>
            <person name="Minagawa J."/>
            <person name="Obokata J."/>
            <person name="Shigenobu S."/>
        </authorList>
    </citation>
    <scope>NUCLEOTIDE SEQUENCE [LARGE SCALE GENOMIC DNA]</scope>
</reference>
<protein>
    <submittedName>
        <fullName evidence="1">Uncharacterized protein</fullName>
    </submittedName>
</protein>
<name>A0AAV4DUH0_9GAST</name>
<gene>
    <name evidence="1" type="ORF">PoB_007443300</name>
</gene>